<reference evidence="5" key="1">
    <citation type="journal article" date="2019" name="Int. J. Syst. Evol. Microbiol.">
        <title>The Global Catalogue of Microorganisms (GCM) 10K type strain sequencing project: providing services to taxonomists for standard genome sequencing and annotation.</title>
        <authorList>
            <consortium name="The Broad Institute Genomics Platform"/>
            <consortium name="The Broad Institute Genome Sequencing Center for Infectious Disease"/>
            <person name="Wu L."/>
            <person name="Ma J."/>
        </authorList>
    </citation>
    <scope>NUCLEOTIDE SEQUENCE [LARGE SCALE GENOMIC DNA]</scope>
    <source>
        <strain evidence="5">DT92</strain>
    </source>
</reference>
<dbReference type="InterPro" id="IPR026444">
    <property type="entry name" value="Secre_tail"/>
</dbReference>
<organism evidence="4 5">
    <name type="scientific">Aquimarina celericrescens</name>
    <dbReference type="NCBI Taxonomy" id="1964542"/>
    <lineage>
        <taxon>Bacteria</taxon>
        <taxon>Pseudomonadati</taxon>
        <taxon>Bacteroidota</taxon>
        <taxon>Flavobacteriia</taxon>
        <taxon>Flavobacteriales</taxon>
        <taxon>Flavobacteriaceae</taxon>
        <taxon>Aquimarina</taxon>
    </lineage>
</organism>
<keyword evidence="1 2" id="KW-0732">Signal</keyword>
<dbReference type="Pfam" id="PF04389">
    <property type="entry name" value="Peptidase_M28"/>
    <property type="match status" value="1"/>
</dbReference>
<dbReference type="EMBL" id="JBHUHY010000015">
    <property type="protein sequence ID" value="MFD2187744.1"/>
    <property type="molecule type" value="Genomic_DNA"/>
</dbReference>
<dbReference type="Gene3D" id="2.60.120.200">
    <property type="match status" value="1"/>
</dbReference>
<dbReference type="InterPro" id="IPR000998">
    <property type="entry name" value="MAM_dom"/>
</dbReference>
<sequence>MKKFNLIISMAWLCLFFTFSYAQEQTHDMFFATMQSDDAKGLQLNHPNDIKILKSANGYSAVMLSDKAAEELHHKVLVHGPGFIYENSAKNAMSAIENIAKMSSRVHQKVAFSITQEALVRQSLDLVNNINIANQIQELESYGTRYHTTNFARQAILDLKDKWEGIAAGRNDVSVRIVEHTSTAMPSVIMTITGTEKPDEFVILGGHADSTAGGNNSNAPGADDNASGIATITEAARVLFSMNFRPKRTIEFMAFAAEEVGLRGSKEIAEDYRNRNVNVVSYMQLDMTNYKGSTNDVYVSTDSYNDDTLNNFMIALLNYYNASGVHSITYGTSQCNYGCSDHYSWAQEGYAVTFPFEAKFGEHNPNIHTTRDTFDRSPTPNATHAAKFAKLALEYLIEISNGVTTGGPGGGGACTTTVNSFPYGQGFEGSIGSWDQSTTDDLNWTINSNATPSNGTGPGSAIEGSSYIYVEASGNGSGFPGKRAILNSPCFDLTGLSTASFSFKYHMQGDAVGTLSVEASTDNGSSWTTVFSKSGTQGSNWNEESIDLGSYIGSVIQFRFNAVTGNSWQGDISIDDINVGESVVDPGPSTCEALNFNDFAITAFSNQDSAGDYTVTNGGSGLSLQNNSWKYIALDYTVTSATVIEFDFSSTSQGEIHGIGFENDNTLTADRYFKVHGTQNYGVTNYDNYSIGTIRYVIPIGSFYTGAMDRLVFVNDNDAGTGNTSVFSNVKIYEGSCTGSLRSSITDFGSIAPVLGDQDEGILSSLKINPNPTKDSFMINFGNDSTNDIEATLYTISGAKISQLPLRPGINNFSAKKLRLKAGIYLIEIETSGEESVVQKIIIR</sequence>
<dbReference type="InterPro" id="IPR013320">
    <property type="entry name" value="ConA-like_dom_sf"/>
</dbReference>
<dbReference type="InterPro" id="IPR051560">
    <property type="entry name" value="MAM_domain-containing"/>
</dbReference>
<feature type="chain" id="PRO_5047384022" evidence="2">
    <location>
        <begin position="23"/>
        <end position="844"/>
    </location>
</feature>
<dbReference type="Proteomes" id="UP001597344">
    <property type="component" value="Unassembled WGS sequence"/>
</dbReference>
<keyword evidence="5" id="KW-1185">Reference proteome</keyword>
<dbReference type="SMART" id="SM00137">
    <property type="entry name" value="MAM"/>
    <property type="match status" value="1"/>
</dbReference>
<accession>A0ABW5B0V0</accession>
<dbReference type="InterPro" id="IPR007484">
    <property type="entry name" value="Peptidase_M28"/>
</dbReference>
<comment type="caution">
    <text evidence="4">The sequence shown here is derived from an EMBL/GenBank/DDBJ whole genome shotgun (WGS) entry which is preliminary data.</text>
</comment>
<dbReference type="Pfam" id="PF18962">
    <property type="entry name" value="Por_Secre_tail"/>
    <property type="match status" value="1"/>
</dbReference>
<feature type="domain" description="MAM" evidence="3">
    <location>
        <begin position="412"/>
        <end position="593"/>
    </location>
</feature>
<name>A0ABW5B0V0_9FLAO</name>
<evidence type="ECO:0000313" key="4">
    <source>
        <dbReference type="EMBL" id="MFD2187744.1"/>
    </source>
</evidence>
<proteinExistence type="predicted"/>
<evidence type="ECO:0000256" key="2">
    <source>
        <dbReference type="SAM" id="SignalP"/>
    </source>
</evidence>
<dbReference type="PANTHER" id="PTHR23282:SF101">
    <property type="entry name" value="MAM DOMAIN-CONTAINING PROTEIN"/>
    <property type="match status" value="1"/>
</dbReference>
<dbReference type="SUPFAM" id="SSF53187">
    <property type="entry name" value="Zn-dependent exopeptidases"/>
    <property type="match status" value="1"/>
</dbReference>
<dbReference type="NCBIfam" id="TIGR04183">
    <property type="entry name" value="Por_Secre_tail"/>
    <property type="match status" value="1"/>
</dbReference>
<protein>
    <submittedName>
        <fullName evidence="4">M20/M25/M40 family metallo-hydrolase</fullName>
    </submittedName>
</protein>
<dbReference type="Gene3D" id="3.40.630.10">
    <property type="entry name" value="Zn peptidases"/>
    <property type="match status" value="1"/>
</dbReference>
<feature type="signal peptide" evidence="2">
    <location>
        <begin position="1"/>
        <end position="22"/>
    </location>
</feature>
<evidence type="ECO:0000259" key="3">
    <source>
        <dbReference type="PROSITE" id="PS50060"/>
    </source>
</evidence>
<dbReference type="Pfam" id="PF00629">
    <property type="entry name" value="MAM"/>
    <property type="match status" value="1"/>
</dbReference>
<dbReference type="PROSITE" id="PS50060">
    <property type="entry name" value="MAM_2"/>
    <property type="match status" value="1"/>
</dbReference>
<dbReference type="CDD" id="cd06263">
    <property type="entry name" value="MAM"/>
    <property type="match status" value="1"/>
</dbReference>
<dbReference type="RefSeq" id="WP_378320755.1">
    <property type="nucleotide sequence ID" value="NZ_JBHUHY010000015.1"/>
</dbReference>
<gene>
    <name evidence="4" type="ORF">ACFSJT_13160</name>
</gene>
<dbReference type="SUPFAM" id="SSF49899">
    <property type="entry name" value="Concanavalin A-like lectins/glucanases"/>
    <property type="match status" value="1"/>
</dbReference>
<dbReference type="PANTHER" id="PTHR23282">
    <property type="entry name" value="APICAL ENDOSOMAL GLYCOPROTEIN PRECURSOR"/>
    <property type="match status" value="1"/>
</dbReference>
<evidence type="ECO:0000313" key="5">
    <source>
        <dbReference type="Proteomes" id="UP001597344"/>
    </source>
</evidence>
<dbReference type="NCBIfam" id="NF038128">
    <property type="entry name" value="choice_anch_J"/>
    <property type="match status" value="1"/>
</dbReference>
<evidence type="ECO:0000256" key="1">
    <source>
        <dbReference type="ARBA" id="ARBA00022729"/>
    </source>
</evidence>